<dbReference type="InterPro" id="IPR036390">
    <property type="entry name" value="WH_DNA-bd_sf"/>
</dbReference>
<sequence length="313" mass="34280">MDIRQLRYLVTVVHERSVSRAAERLAMTQPPLSAAIAQLERELGVPLLERHPRGVEPTEAGRYLIEQATQILESMEAAAATVRAVGTGRRGRLTIAASPAIAQDLLPAVLGQFDETSPEVTTEIHDAADPDVVTRVRDRDSDVGLVYCANAAELDRLTRRDLDVALIRREPLVAVVHERPASPILEHLADERWILPTAHPGFPGLGDVVERAWARAALHPQSRRHVASPVTAIRLAVTTRAVTLVPSSLTSFAEGLGAHVLPLSDPLTSVEAAVLWRRHERRSPVLAHFLRAALWTREPDRLEPAHRTGPSDG</sequence>
<dbReference type="PRINTS" id="PR00039">
    <property type="entry name" value="HTHLYSR"/>
</dbReference>
<gene>
    <name evidence="6" type="ORF">Ahu01nite_069280</name>
</gene>
<keyword evidence="3" id="KW-0238">DNA-binding</keyword>
<dbReference type="InterPro" id="IPR005119">
    <property type="entry name" value="LysR_subst-bd"/>
</dbReference>
<evidence type="ECO:0000313" key="6">
    <source>
        <dbReference type="EMBL" id="GIE23826.1"/>
    </source>
</evidence>
<keyword evidence="4" id="KW-0804">Transcription</keyword>
<dbReference type="InterPro" id="IPR000847">
    <property type="entry name" value="LysR_HTH_N"/>
</dbReference>
<evidence type="ECO:0000256" key="3">
    <source>
        <dbReference type="ARBA" id="ARBA00023125"/>
    </source>
</evidence>
<dbReference type="PANTHER" id="PTHR30346">
    <property type="entry name" value="TRANSCRIPTIONAL DUAL REGULATOR HCAR-RELATED"/>
    <property type="match status" value="1"/>
</dbReference>
<dbReference type="CDD" id="cd05466">
    <property type="entry name" value="PBP2_LTTR_substrate"/>
    <property type="match status" value="1"/>
</dbReference>
<dbReference type="RefSeq" id="WP_203840874.1">
    <property type="nucleotide sequence ID" value="NZ_BAAATV010000021.1"/>
</dbReference>
<reference evidence="6 7" key="1">
    <citation type="submission" date="2021-01" db="EMBL/GenBank/DDBJ databases">
        <title>Whole genome shotgun sequence of Actinoplanes humidus NBRC 14915.</title>
        <authorList>
            <person name="Komaki H."/>
            <person name="Tamura T."/>
        </authorList>
    </citation>
    <scope>NUCLEOTIDE SEQUENCE [LARGE SCALE GENOMIC DNA]</scope>
    <source>
        <strain evidence="6 7">NBRC 14915</strain>
    </source>
</reference>
<keyword evidence="2" id="KW-0805">Transcription regulation</keyword>
<proteinExistence type="inferred from homology"/>
<dbReference type="Pfam" id="PF00126">
    <property type="entry name" value="HTH_1"/>
    <property type="match status" value="1"/>
</dbReference>
<evidence type="ECO:0000256" key="2">
    <source>
        <dbReference type="ARBA" id="ARBA00023015"/>
    </source>
</evidence>
<dbReference type="PANTHER" id="PTHR30346:SF0">
    <property type="entry name" value="HCA OPERON TRANSCRIPTIONAL ACTIVATOR HCAR"/>
    <property type="match status" value="1"/>
</dbReference>
<accession>A0ABQ3ZYY0</accession>
<keyword evidence="7" id="KW-1185">Reference proteome</keyword>
<dbReference type="Pfam" id="PF03466">
    <property type="entry name" value="LysR_substrate"/>
    <property type="match status" value="1"/>
</dbReference>
<comment type="caution">
    <text evidence="6">The sequence shown here is derived from an EMBL/GenBank/DDBJ whole genome shotgun (WGS) entry which is preliminary data.</text>
</comment>
<evidence type="ECO:0000259" key="5">
    <source>
        <dbReference type="PROSITE" id="PS50931"/>
    </source>
</evidence>
<comment type="similarity">
    <text evidence="1">Belongs to the LysR transcriptional regulatory family.</text>
</comment>
<dbReference type="Gene3D" id="1.10.10.10">
    <property type="entry name" value="Winged helix-like DNA-binding domain superfamily/Winged helix DNA-binding domain"/>
    <property type="match status" value="1"/>
</dbReference>
<dbReference type="InterPro" id="IPR036388">
    <property type="entry name" value="WH-like_DNA-bd_sf"/>
</dbReference>
<dbReference type="Gene3D" id="3.40.190.290">
    <property type="match status" value="1"/>
</dbReference>
<name>A0ABQ3ZYY0_9ACTN</name>
<evidence type="ECO:0000256" key="4">
    <source>
        <dbReference type="ARBA" id="ARBA00023163"/>
    </source>
</evidence>
<dbReference type="EMBL" id="BOMN01000098">
    <property type="protein sequence ID" value="GIE23826.1"/>
    <property type="molecule type" value="Genomic_DNA"/>
</dbReference>
<dbReference type="SUPFAM" id="SSF53850">
    <property type="entry name" value="Periplasmic binding protein-like II"/>
    <property type="match status" value="1"/>
</dbReference>
<evidence type="ECO:0000313" key="7">
    <source>
        <dbReference type="Proteomes" id="UP000603200"/>
    </source>
</evidence>
<evidence type="ECO:0000256" key="1">
    <source>
        <dbReference type="ARBA" id="ARBA00009437"/>
    </source>
</evidence>
<dbReference type="Proteomes" id="UP000603200">
    <property type="component" value="Unassembled WGS sequence"/>
</dbReference>
<dbReference type="PROSITE" id="PS50931">
    <property type="entry name" value="HTH_LYSR"/>
    <property type="match status" value="1"/>
</dbReference>
<protein>
    <submittedName>
        <fullName evidence="6">Transcriptional regulator</fullName>
    </submittedName>
</protein>
<feature type="domain" description="HTH lysR-type" evidence="5">
    <location>
        <begin position="1"/>
        <end position="58"/>
    </location>
</feature>
<organism evidence="6 7">
    <name type="scientific">Winogradskya humida</name>
    <dbReference type="NCBI Taxonomy" id="113566"/>
    <lineage>
        <taxon>Bacteria</taxon>
        <taxon>Bacillati</taxon>
        <taxon>Actinomycetota</taxon>
        <taxon>Actinomycetes</taxon>
        <taxon>Micromonosporales</taxon>
        <taxon>Micromonosporaceae</taxon>
        <taxon>Winogradskya</taxon>
    </lineage>
</organism>
<dbReference type="SUPFAM" id="SSF46785">
    <property type="entry name" value="Winged helix' DNA-binding domain"/>
    <property type="match status" value="1"/>
</dbReference>